<evidence type="ECO:0000256" key="4">
    <source>
        <dbReference type="ARBA" id="ARBA00022452"/>
    </source>
</evidence>
<dbReference type="Proteomes" id="UP001204151">
    <property type="component" value="Unassembled WGS sequence"/>
</dbReference>
<feature type="signal peptide" evidence="11">
    <location>
        <begin position="1"/>
        <end position="24"/>
    </location>
</feature>
<dbReference type="InterPro" id="IPR001702">
    <property type="entry name" value="Porin_Gram-ve"/>
</dbReference>
<keyword evidence="8" id="KW-0626">Porin</keyword>
<dbReference type="InterPro" id="IPR033900">
    <property type="entry name" value="Gram_neg_porin_domain"/>
</dbReference>
<accession>A0ABT1ZV13</accession>
<keyword evidence="5" id="KW-0812">Transmembrane</keyword>
<feature type="domain" description="Porin" evidence="12">
    <location>
        <begin position="12"/>
        <end position="309"/>
    </location>
</feature>
<evidence type="ECO:0000256" key="3">
    <source>
        <dbReference type="ARBA" id="ARBA00022448"/>
    </source>
</evidence>
<evidence type="ECO:0000256" key="11">
    <source>
        <dbReference type="SAM" id="SignalP"/>
    </source>
</evidence>
<reference evidence="13 14" key="1">
    <citation type="submission" date="2022-08" db="EMBL/GenBank/DDBJ databases">
        <title>Reclassification of Massilia species as members of the genera Telluria, Duganella, Pseudoduganella, Mokoshia gen. nov. and Zemynaea gen. nov. using orthogonal and non-orthogonal genome-based approaches.</title>
        <authorList>
            <person name="Bowman J.P."/>
        </authorList>
    </citation>
    <scope>NUCLEOTIDE SEQUENCE [LARGE SCALE GENOMIC DNA]</scope>
    <source>
        <strain evidence="13 14">JCM 31316</strain>
    </source>
</reference>
<dbReference type="InterPro" id="IPR050298">
    <property type="entry name" value="Gram-neg_bact_OMP"/>
</dbReference>
<dbReference type="InterPro" id="IPR023614">
    <property type="entry name" value="Porin_dom_sf"/>
</dbReference>
<dbReference type="EMBL" id="JANUGW010000015">
    <property type="protein sequence ID" value="MCS0583724.1"/>
    <property type="molecule type" value="Genomic_DNA"/>
</dbReference>
<evidence type="ECO:0000256" key="5">
    <source>
        <dbReference type="ARBA" id="ARBA00022692"/>
    </source>
</evidence>
<organism evidence="13 14">
    <name type="scientific">Massilia pinisoli</name>
    <dbReference type="NCBI Taxonomy" id="1772194"/>
    <lineage>
        <taxon>Bacteria</taxon>
        <taxon>Pseudomonadati</taxon>
        <taxon>Pseudomonadota</taxon>
        <taxon>Betaproteobacteria</taxon>
        <taxon>Burkholderiales</taxon>
        <taxon>Oxalobacteraceae</taxon>
        <taxon>Telluria group</taxon>
        <taxon>Massilia</taxon>
    </lineage>
</organism>
<evidence type="ECO:0000256" key="10">
    <source>
        <dbReference type="ARBA" id="ARBA00023237"/>
    </source>
</evidence>
<dbReference type="RefSeq" id="WP_258818300.1">
    <property type="nucleotide sequence ID" value="NZ_JANUGW010000015.1"/>
</dbReference>
<dbReference type="CDD" id="cd00342">
    <property type="entry name" value="gram_neg_porins"/>
    <property type="match status" value="1"/>
</dbReference>
<proteinExistence type="predicted"/>
<dbReference type="Gene3D" id="2.40.160.10">
    <property type="entry name" value="Porin"/>
    <property type="match status" value="1"/>
</dbReference>
<comment type="caution">
    <text evidence="13">The sequence shown here is derived from an EMBL/GenBank/DDBJ whole genome shotgun (WGS) entry which is preliminary data.</text>
</comment>
<dbReference type="PRINTS" id="PR00184">
    <property type="entry name" value="NEISSPPORIN"/>
</dbReference>
<sequence>MQVKRLAAASVATLIAAAPLAVKAQTNVTVYGVVDAAIESADTGGAVGRHTNVQSGNQSGSRFGFRGSEDLGNGLKAIFNLEAGVAVDTGAQDSSGLFQRRAVVGLEGEFGTLTLGREYSPLAAVAGATDEFGQGFYGNNLSSFGSGRLTRRLANSVNYKSASFNGFDLLATYSAGEKNPGPSGDLKGIGAEFKQGGLYLGAAYHTVKRLSSGDDKEYGAGVAYTFADIGGLEVKANYLSADPEGANNKFKQYNLGAGYPVGASKFYVNLQQSKLENGAKGNAWALAYSYSLSKRTNLYATYASLNNNGLAAFGLNSGSNNVTPAATELGADPSVFTVGIRHAF</sequence>
<evidence type="ECO:0000256" key="6">
    <source>
        <dbReference type="ARBA" id="ARBA00022729"/>
    </source>
</evidence>
<evidence type="ECO:0000313" key="13">
    <source>
        <dbReference type="EMBL" id="MCS0583724.1"/>
    </source>
</evidence>
<keyword evidence="3" id="KW-0813">Transport</keyword>
<protein>
    <submittedName>
        <fullName evidence="13">Porin</fullName>
    </submittedName>
</protein>
<keyword evidence="6 11" id="KW-0732">Signal</keyword>
<dbReference type="PRINTS" id="PR00182">
    <property type="entry name" value="ECOLNEIPORIN"/>
</dbReference>
<evidence type="ECO:0000256" key="7">
    <source>
        <dbReference type="ARBA" id="ARBA00023065"/>
    </source>
</evidence>
<feature type="chain" id="PRO_5046820963" evidence="11">
    <location>
        <begin position="25"/>
        <end position="344"/>
    </location>
</feature>
<name>A0ABT1ZV13_9BURK</name>
<dbReference type="PANTHER" id="PTHR34501:SF9">
    <property type="entry name" value="MAJOR OUTER MEMBRANE PROTEIN P.IA"/>
    <property type="match status" value="1"/>
</dbReference>
<dbReference type="SUPFAM" id="SSF56935">
    <property type="entry name" value="Porins"/>
    <property type="match status" value="1"/>
</dbReference>
<keyword evidence="10" id="KW-0998">Cell outer membrane</keyword>
<comment type="subunit">
    <text evidence="2">Homotrimer.</text>
</comment>
<dbReference type="InterPro" id="IPR002299">
    <property type="entry name" value="Porin_Neis"/>
</dbReference>
<dbReference type="PANTHER" id="PTHR34501">
    <property type="entry name" value="PROTEIN YDDL-RELATED"/>
    <property type="match status" value="1"/>
</dbReference>
<evidence type="ECO:0000259" key="12">
    <source>
        <dbReference type="Pfam" id="PF13609"/>
    </source>
</evidence>
<evidence type="ECO:0000256" key="8">
    <source>
        <dbReference type="ARBA" id="ARBA00023114"/>
    </source>
</evidence>
<evidence type="ECO:0000313" key="14">
    <source>
        <dbReference type="Proteomes" id="UP001204151"/>
    </source>
</evidence>
<comment type="subcellular location">
    <subcellularLocation>
        <location evidence="1">Cell outer membrane</location>
        <topology evidence="1">Multi-pass membrane protein</topology>
    </subcellularLocation>
</comment>
<gene>
    <name evidence="13" type="ORF">NX784_19195</name>
</gene>
<keyword evidence="14" id="KW-1185">Reference proteome</keyword>
<keyword evidence="7" id="KW-0406">Ion transport</keyword>
<evidence type="ECO:0000256" key="1">
    <source>
        <dbReference type="ARBA" id="ARBA00004571"/>
    </source>
</evidence>
<keyword evidence="9" id="KW-0472">Membrane</keyword>
<dbReference type="Pfam" id="PF13609">
    <property type="entry name" value="Porin_4"/>
    <property type="match status" value="1"/>
</dbReference>
<evidence type="ECO:0000256" key="2">
    <source>
        <dbReference type="ARBA" id="ARBA00011233"/>
    </source>
</evidence>
<evidence type="ECO:0000256" key="9">
    <source>
        <dbReference type="ARBA" id="ARBA00023136"/>
    </source>
</evidence>
<keyword evidence="4" id="KW-1134">Transmembrane beta strand</keyword>